<reference evidence="10 11" key="1">
    <citation type="submission" date="2019-07" db="EMBL/GenBank/DDBJ databases">
        <title>Sphingomonas solaris sp. nov., isolated from a solar panel from Boston, Massachusetts.</title>
        <authorList>
            <person name="Tanner K."/>
            <person name="Pascual J."/>
            <person name="Mancuso C."/>
            <person name="Pereto J."/>
            <person name="Khalil A."/>
            <person name="Vilanova C."/>
        </authorList>
    </citation>
    <scope>NUCLEOTIDE SEQUENCE [LARGE SCALE GENOMIC DNA]</scope>
    <source>
        <strain evidence="10 11">R4DWN</strain>
    </source>
</reference>
<dbReference type="InterPro" id="IPR017853">
    <property type="entry name" value="GH"/>
</dbReference>
<dbReference type="InterPro" id="IPR036156">
    <property type="entry name" value="Beta-gal/glucu_dom_sf"/>
</dbReference>
<dbReference type="Pfam" id="PF16355">
    <property type="entry name" value="DUF4982"/>
    <property type="match status" value="1"/>
</dbReference>
<dbReference type="Gene3D" id="2.60.120.260">
    <property type="entry name" value="Galactose-binding domain-like"/>
    <property type="match status" value="1"/>
</dbReference>
<dbReference type="InterPro" id="IPR051913">
    <property type="entry name" value="GH2_Domain-Containing"/>
</dbReference>
<dbReference type="SUPFAM" id="SSF49785">
    <property type="entry name" value="Galactose-binding domain-like"/>
    <property type="match status" value="1"/>
</dbReference>
<dbReference type="Pfam" id="PF22666">
    <property type="entry name" value="Glyco_hydro_2_N2"/>
    <property type="match status" value="1"/>
</dbReference>
<evidence type="ECO:0000256" key="4">
    <source>
        <dbReference type="SAM" id="SignalP"/>
    </source>
</evidence>
<dbReference type="InterPro" id="IPR032311">
    <property type="entry name" value="DUF4982"/>
</dbReference>
<evidence type="ECO:0000259" key="8">
    <source>
        <dbReference type="Pfam" id="PF18565"/>
    </source>
</evidence>
<dbReference type="PROSITE" id="PS51318">
    <property type="entry name" value="TAT"/>
    <property type="match status" value="1"/>
</dbReference>
<evidence type="ECO:0000259" key="9">
    <source>
        <dbReference type="Pfam" id="PF22666"/>
    </source>
</evidence>
<dbReference type="Gene3D" id="2.60.40.10">
    <property type="entry name" value="Immunoglobulins"/>
    <property type="match status" value="3"/>
</dbReference>
<dbReference type="InterPro" id="IPR006103">
    <property type="entry name" value="Glyco_hydro_2_cat"/>
</dbReference>
<dbReference type="PANTHER" id="PTHR42732:SF1">
    <property type="entry name" value="BETA-MANNOSIDASE"/>
    <property type="match status" value="1"/>
</dbReference>
<dbReference type="InterPro" id="IPR013783">
    <property type="entry name" value="Ig-like_fold"/>
</dbReference>
<dbReference type="InterPro" id="IPR006311">
    <property type="entry name" value="TAT_signal"/>
</dbReference>
<evidence type="ECO:0000256" key="1">
    <source>
        <dbReference type="ARBA" id="ARBA00007401"/>
    </source>
</evidence>
<dbReference type="SUPFAM" id="SSF49303">
    <property type="entry name" value="beta-Galactosidase/glucuronidase domain"/>
    <property type="match status" value="1"/>
</dbReference>
<dbReference type="Pfam" id="PF02836">
    <property type="entry name" value="Glyco_hydro_2_C"/>
    <property type="match status" value="1"/>
</dbReference>
<dbReference type="PANTHER" id="PTHR42732">
    <property type="entry name" value="BETA-GALACTOSIDASE"/>
    <property type="match status" value="1"/>
</dbReference>
<keyword evidence="4" id="KW-0732">Signal</keyword>
<organism evidence="10 11">
    <name type="scientific">Alterirhizorhabdus solaris</name>
    <dbReference type="NCBI Taxonomy" id="2529389"/>
    <lineage>
        <taxon>Bacteria</taxon>
        <taxon>Pseudomonadati</taxon>
        <taxon>Pseudomonadota</taxon>
        <taxon>Alphaproteobacteria</taxon>
        <taxon>Sphingomonadales</taxon>
        <taxon>Rhizorhabdaceae</taxon>
        <taxon>Alterirhizorhabdus</taxon>
    </lineage>
</organism>
<gene>
    <name evidence="10" type="ORF">FOY91_10560</name>
</gene>
<evidence type="ECO:0000259" key="5">
    <source>
        <dbReference type="Pfam" id="PF00703"/>
    </source>
</evidence>
<dbReference type="EMBL" id="VNIM01000037">
    <property type="protein sequence ID" value="TVV74164.1"/>
    <property type="molecule type" value="Genomic_DNA"/>
</dbReference>
<comment type="caution">
    <text evidence="10">The sequence shown here is derived from an EMBL/GenBank/DDBJ whole genome shotgun (WGS) entry which is preliminary data.</text>
</comment>
<evidence type="ECO:0000256" key="3">
    <source>
        <dbReference type="ARBA" id="ARBA00023295"/>
    </source>
</evidence>
<evidence type="ECO:0000259" key="6">
    <source>
        <dbReference type="Pfam" id="PF02836"/>
    </source>
</evidence>
<feature type="domain" description="Glycoside hydrolase family 2 catalytic" evidence="6">
    <location>
        <begin position="367"/>
        <end position="515"/>
    </location>
</feature>
<dbReference type="InterPro" id="IPR008979">
    <property type="entry name" value="Galactose-bd-like_sf"/>
</dbReference>
<feature type="signal peptide" evidence="4">
    <location>
        <begin position="1"/>
        <end position="26"/>
    </location>
</feature>
<feature type="domain" description="Glycoside hydrolase family 2" evidence="8">
    <location>
        <begin position="768"/>
        <end position="868"/>
    </location>
</feature>
<keyword evidence="11" id="KW-1185">Reference proteome</keyword>
<comment type="similarity">
    <text evidence="1">Belongs to the glycosyl hydrolase 2 family.</text>
</comment>
<dbReference type="PROSITE" id="PS00608">
    <property type="entry name" value="GLYCOSYL_HYDROL_F2_2"/>
    <property type="match status" value="1"/>
</dbReference>
<evidence type="ECO:0000256" key="2">
    <source>
        <dbReference type="ARBA" id="ARBA00022801"/>
    </source>
</evidence>
<dbReference type="Pfam" id="PF18565">
    <property type="entry name" value="Glyco_hydro2_C5"/>
    <property type="match status" value="1"/>
</dbReference>
<feature type="domain" description="Glycoside hydrolase family 2 immunoglobulin-like beta-sandwich" evidence="5">
    <location>
        <begin position="253"/>
        <end position="357"/>
    </location>
</feature>
<protein>
    <submittedName>
        <fullName evidence="10">DUF4982 domain-containing protein</fullName>
    </submittedName>
</protein>
<dbReference type="OrthoDB" id="9758603at2"/>
<accession>A0A558R448</accession>
<keyword evidence="3" id="KW-0326">Glycosidase</keyword>
<dbReference type="GO" id="GO:0004553">
    <property type="term" value="F:hydrolase activity, hydrolyzing O-glycosyl compounds"/>
    <property type="evidence" value="ECO:0007669"/>
    <property type="project" value="InterPro"/>
</dbReference>
<dbReference type="Pfam" id="PF00703">
    <property type="entry name" value="Glyco_hydro_2"/>
    <property type="match status" value="1"/>
</dbReference>
<name>A0A558R448_9SPHN</name>
<dbReference type="InterPro" id="IPR006102">
    <property type="entry name" value="Ig-like_GH2"/>
</dbReference>
<feature type="domain" description="DUF4982" evidence="7">
    <location>
        <begin position="696"/>
        <end position="754"/>
    </location>
</feature>
<dbReference type="InterPro" id="IPR054593">
    <property type="entry name" value="Beta-mannosidase-like_N2"/>
</dbReference>
<dbReference type="GO" id="GO:0005975">
    <property type="term" value="P:carbohydrate metabolic process"/>
    <property type="evidence" value="ECO:0007669"/>
    <property type="project" value="InterPro"/>
</dbReference>
<keyword evidence="2" id="KW-0378">Hydrolase</keyword>
<dbReference type="Proteomes" id="UP000318681">
    <property type="component" value="Unassembled WGS sequence"/>
</dbReference>
<evidence type="ECO:0000313" key="11">
    <source>
        <dbReference type="Proteomes" id="UP000318681"/>
    </source>
</evidence>
<dbReference type="InterPro" id="IPR023232">
    <property type="entry name" value="Glyco_hydro_2_AS"/>
</dbReference>
<feature type="chain" id="PRO_5021959733" evidence="4">
    <location>
        <begin position="27"/>
        <end position="874"/>
    </location>
</feature>
<evidence type="ECO:0000259" key="7">
    <source>
        <dbReference type="Pfam" id="PF16355"/>
    </source>
</evidence>
<dbReference type="RefSeq" id="WP_145151212.1">
    <property type="nucleotide sequence ID" value="NZ_VNIM01000037.1"/>
</dbReference>
<proteinExistence type="inferred from homology"/>
<dbReference type="SUPFAM" id="SSF51445">
    <property type="entry name" value="(Trans)glycosidases"/>
    <property type="match status" value="1"/>
</dbReference>
<dbReference type="Gene3D" id="3.20.20.80">
    <property type="entry name" value="Glycosidases"/>
    <property type="match status" value="1"/>
</dbReference>
<dbReference type="PRINTS" id="PR00132">
    <property type="entry name" value="GLHYDRLASE2"/>
</dbReference>
<feature type="domain" description="Beta-mannosidase-like galactose-binding" evidence="9">
    <location>
        <begin position="146"/>
        <end position="225"/>
    </location>
</feature>
<dbReference type="AlphaFoldDB" id="A0A558R448"/>
<evidence type="ECO:0000313" key="10">
    <source>
        <dbReference type="EMBL" id="TVV74164.1"/>
    </source>
</evidence>
<dbReference type="InterPro" id="IPR006101">
    <property type="entry name" value="Glyco_hydro_2"/>
</dbReference>
<dbReference type="InterPro" id="IPR040605">
    <property type="entry name" value="Glyco_hydro2_dom5"/>
</dbReference>
<sequence length="874" mass="95628">MIGVSRRTILKASVAGTALIASPFRAASSPQPFAPGTVSFDQDWRFLLGDAQGAQQPGFPDARWRAIDLPHDWSLEDRPAVPREATGWVPPVALANPYERPKGAPTLLPQVPIGIPIVPAARAGGPPLRIGPFDPEASGVGWATGWVVGGVGWYRKRFSLPDFTPGEQAEVIFDGAYMIAEAWLNGVPLGRNVNGYLPFTFDMTPHLRQDGANVLAVRVANEGATARWYSGSGLYRHVWLRRTGAARIPDHGVTVRTVAADRQRATLSLNVEIENRGTPPKSIECRIDIVDDDGRKVASTTETVSVAPAGNERITVEMIVDRPALWSPETPHLHYAEVTLLADGRLSDRQRPHFGIRTLRVSPEAGLLINGRSYKLRGACVHHDNGILGAVAIDRAERRKVEILKANGFNAIRCSHNPFSPAFLRACDELGMLVLNELFDTWEQGKFSPQGYQNHFSEHWRKDTTSWIRRDRNHPSVVFWSLGNEIPEVSAPRGIEIATQMRALILELDPTRLVTNALTPGGMGKDGRAARKLLDVAGYNYDYARTEEDHAADPTQIFVTTESFGSNAYDIWQIADRNPWFLGDFVWSGIDYIGETGSGSSRLVKVGAKPDPSKNFMGADVSNLFVWDYPAYQSGCGDIDLIGLKKPASYYRDVVWRRSPIALFVQRPLPSGMEEAISNWGWHDELASWTWPGQEGRLMTVRAYSRGDTVALLVDGKEIARKPVRAADKLKAVFTIPYAPGALTAIAYTDGKEVGRKTLHTVGAPARLRLRAEQASIGHGPDELAYLIAEVTDVRGQIVPDAAVPVKFIVAGAARLLRAGSANPYGIESFQNAETRTFHGVAQAILQPTGSPGECSVRAGSTGLLSDPIRIRIV</sequence>